<evidence type="ECO:0000313" key="3">
    <source>
        <dbReference type="Proteomes" id="UP001378592"/>
    </source>
</evidence>
<proteinExistence type="predicted"/>
<protein>
    <submittedName>
        <fullName evidence="2">Uncharacterized protein</fullName>
    </submittedName>
</protein>
<dbReference type="Proteomes" id="UP001378592">
    <property type="component" value="Unassembled WGS sequence"/>
</dbReference>
<sequence>MSVAKKPSMATQHWAEGAGKKRMVAAGVDRRRRRANGPLSRSLLRVLPTPARAPTQPGPAVPSRTIVSHESRKFVCRQSGLGVGGHARRRSPPCHPNLLGIISLCFHSMLILPDSFNPYG</sequence>
<accession>A0AAN9W1K5</accession>
<evidence type="ECO:0000313" key="2">
    <source>
        <dbReference type="EMBL" id="KAK7872017.1"/>
    </source>
</evidence>
<gene>
    <name evidence="2" type="ORF">R5R35_004530</name>
</gene>
<dbReference type="AlphaFoldDB" id="A0AAN9W1K5"/>
<name>A0AAN9W1K5_9ORTH</name>
<reference evidence="2 3" key="1">
    <citation type="submission" date="2024-03" db="EMBL/GenBank/DDBJ databases">
        <title>The genome assembly and annotation of the cricket Gryllus longicercus Weissman &amp; Gray.</title>
        <authorList>
            <person name="Szrajer S."/>
            <person name="Gray D."/>
            <person name="Ylla G."/>
        </authorList>
    </citation>
    <scope>NUCLEOTIDE SEQUENCE [LARGE SCALE GENOMIC DNA]</scope>
    <source>
        <strain evidence="2">DAG 2021-001</strain>
        <tissue evidence="2">Whole body minus gut</tissue>
    </source>
</reference>
<organism evidence="2 3">
    <name type="scientific">Gryllus longicercus</name>
    <dbReference type="NCBI Taxonomy" id="2509291"/>
    <lineage>
        <taxon>Eukaryota</taxon>
        <taxon>Metazoa</taxon>
        <taxon>Ecdysozoa</taxon>
        <taxon>Arthropoda</taxon>
        <taxon>Hexapoda</taxon>
        <taxon>Insecta</taxon>
        <taxon>Pterygota</taxon>
        <taxon>Neoptera</taxon>
        <taxon>Polyneoptera</taxon>
        <taxon>Orthoptera</taxon>
        <taxon>Ensifera</taxon>
        <taxon>Gryllidea</taxon>
        <taxon>Grylloidea</taxon>
        <taxon>Gryllidae</taxon>
        <taxon>Gryllinae</taxon>
        <taxon>Gryllus</taxon>
    </lineage>
</organism>
<dbReference type="EMBL" id="JAZDUA010000030">
    <property type="protein sequence ID" value="KAK7872017.1"/>
    <property type="molecule type" value="Genomic_DNA"/>
</dbReference>
<evidence type="ECO:0000256" key="1">
    <source>
        <dbReference type="SAM" id="MobiDB-lite"/>
    </source>
</evidence>
<comment type="caution">
    <text evidence="2">The sequence shown here is derived from an EMBL/GenBank/DDBJ whole genome shotgun (WGS) entry which is preliminary data.</text>
</comment>
<keyword evidence="3" id="KW-1185">Reference proteome</keyword>
<feature type="region of interest" description="Disordered" evidence="1">
    <location>
        <begin position="1"/>
        <end position="65"/>
    </location>
</feature>